<organism evidence="1 2">
    <name type="scientific">Phytophthora cactorum</name>
    <dbReference type="NCBI Taxonomy" id="29920"/>
    <lineage>
        <taxon>Eukaryota</taxon>
        <taxon>Sar</taxon>
        <taxon>Stramenopiles</taxon>
        <taxon>Oomycota</taxon>
        <taxon>Peronosporomycetes</taxon>
        <taxon>Peronosporales</taxon>
        <taxon>Peronosporaceae</taxon>
        <taxon>Phytophthora</taxon>
    </lineage>
</organism>
<dbReference type="AlphaFoldDB" id="A0A329S9D5"/>
<dbReference type="VEuPathDB" id="FungiDB:PC110_g10186"/>
<protein>
    <submittedName>
        <fullName evidence="1">Uncharacterized protein</fullName>
    </submittedName>
</protein>
<keyword evidence="2" id="KW-1185">Reference proteome</keyword>
<gene>
    <name evidence="1" type="ORF">PC110_g10186</name>
</gene>
<dbReference type="EMBL" id="MJFZ01000236">
    <property type="protein sequence ID" value="RAW33464.1"/>
    <property type="molecule type" value="Genomic_DNA"/>
</dbReference>
<accession>A0A329S9D5</accession>
<proteinExistence type="predicted"/>
<comment type="caution">
    <text evidence="1">The sequence shown here is derived from an EMBL/GenBank/DDBJ whole genome shotgun (WGS) entry which is preliminary data.</text>
</comment>
<evidence type="ECO:0000313" key="2">
    <source>
        <dbReference type="Proteomes" id="UP000251314"/>
    </source>
</evidence>
<sequence>MCASFVKLDSTNLVQDGYNSTWKYSFPGSAADFRDVACAVQSISMYNSEYNIDAAQLWNNSFKIEVPTAGTTSVISITLPDGIYTYADINRSIQMALVNAGAYLIDPSGDNVFYIQLSENSVYYAAQFDFSPTPTSLPTAGGAWTRPATGLYSAGGSRTDCCTYPSTSATVASAQLSNIIPQIHPTSSYIVRCDLIKNEYVASGDILSAFDRGDAQVGQLISYKPSQYAWMNCFDGSRTSITIGIYNQNDQKVKFRDTSVSIMLLLRPKK</sequence>
<name>A0A329S9D5_9STRA</name>
<dbReference type="Proteomes" id="UP000251314">
    <property type="component" value="Unassembled WGS sequence"/>
</dbReference>
<evidence type="ECO:0000313" key="1">
    <source>
        <dbReference type="EMBL" id="RAW33464.1"/>
    </source>
</evidence>
<reference evidence="1 2" key="1">
    <citation type="submission" date="2018-01" db="EMBL/GenBank/DDBJ databases">
        <title>Draft genome of the strawberry crown rot pathogen Phytophthora cactorum.</title>
        <authorList>
            <person name="Armitage A.D."/>
            <person name="Lysoe E."/>
            <person name="Nellist C.F."/>
            <person name="Harrison R.J."/>
            <person name="Brurberg M.B."/>
        </authorList>
    </citation>
    <scope>NUCLEOTIDE SEQUENCE [LARGE SCALE GENOMIC DNA]</scope>
    <source>
        <strain evidence="1 2">10300</strain>
    </source>
</reference>
<dbReference type="OrthoDB" id="101897at2759"/>